<dbReference type="NCBIfam" id="NF040941">
    <property type="entry name" value="GGGWT_bact"/>
    <property type="match status" value="1"/>
</dbReference>
<dbReference type="EMBL" id="OV696687">
    <property type="protein sequence ID" value="CAH1253076.1"/>
    <property type="molecule type" value="Genomic_DNA"/>
</dbReference>
<accession>A0A8J9ZGK8</accession>
<organism evidence="3 4">
    <name type="scientific">Branchiostoma lanceolatum</name>
    <name type="common">Common lancelet</name>
    <name type="synonym">Amphioxus lanceolatum</name>
    <dbReference type="NCBI Taxonomy" id="7740"/>
    <lineage>
        <taxon>Eukaryota</taxon>
        <taxon>Metazoa</taxon>
        <taxon>Chordata</taxon>
        <taxon>Cephalochordata</taxon>
        <taxon>Leptocardii</taxon>
        <taxon>Amphioxiformes</taxon>
        <taxon>Branchiostomatidae</taxon>
        <taxon>Branchiostoma</taxon>
    </lineage>
</organism>
<evidence type="ECO:0000259" key="2">
    <source>
        <dbReference type="PROSITE" id="PS51406"/>
    </source>
</evidence>
<dbReference type="Pfam" id="PF00147">
    <property type="entry name" value="Fibrinogen_C"/>
    <property type="match status" value="1"/>
</dbReference>
<feature type="signal peptide" evidence="1">
    <location>
        <begin position="1"/>
        <end position="18"/>
    </location>
</feature>
<feature type="chain" id="PRO_5035478933" evidence="1">
    <location>
        <begin position="19"/>
        <end position="328"/>
    </location>
</feature>
<dbReference type="SUPFAM" id="SSF56496">
    <property type="entry name" value="Fibrinogen C-terminal domain-like"/>
    <property type="match status" value="1"/>
</dbReference>
<dbReference type="Proteomes" id="UP000838412">
    <property type="component" value="Chromosome 2"/>
</dbReference>
<reference evidence="3" key="1">
    <citation type="submission" date="2022-01" db="EMBL/GenBank/DDBJ databases">
        <authorList>
            <person name="Braso-Vives M."/>
        </authorList>
    </citation>
    <scope>NUCLEOTIDE SEQUENCE</scope>
</reference>
<dbReference type="InterPro" id="IPR002181">
    <property type="entry name" value="Fibrinogen_a/b/g_C_dom"/>
</dbReference>
<dbReference type="InterPro" id="IPR036056">
    <property type="entry name" value="Fibrinogen-like_C"/>
</dbReference>
<dbReference type="Gene3D" id="2.60.120.1000">
    <property type="match status" value="1"/>
</dbReference>
<dbReference type="AlphaFoldDB" id="A0A8J9ZGK8"/>
<name>A0A8J9ZGK8_BRALA</name>
<dbReference type="PROSITE" id="PS51406">
    <property type="entry name" value="FIBRINOGEN_C_2"/>
    <property type="match status" value="1"/>
</dbReference>
<keyword evidence="4" id="KW-1185">Reference proteome</keyword>
<sequence>MKLCGVLLLVLVAVPALCQFPPDNWEFPDRRIENNEDLREVQCRHTCKDVKALKRRMREMESRVLALEDAAQAPPTGLLKMLQLEGRIRELEQLLLKSNKPSKLQEVVKPRKDHGTTADTHVSASCAELKDNGYTESGTYTIDPDDLDYGVEPFQVFCDMTSDNDTGITVVGHDSEERMLVNGWETAGSYEKDISYYGASMEQIAALIKASKSCRQFLKYECFSSAIHGRILDLDVTYASWESRQGEKMDYWAGASPGSGKCACGETGTCDKANPRCNCDVNDKRWRADEGYLTDKATLPVSRLNFGDTGHEWEQGYHTLGKLECTGY</sequence>
<dbReference type="OrthoDB" id="26719at2759"/>
<proteinExistence type="predicted"/>
<gene>
    <name evidence="3" type="primary">CNTNAP1</name>
    <name evidence="3" type="ORF">BLAG_LOCUS12972</name>
</gene>
<keyword evidence="1" id="KW-0732">Signal</keyword>
<evidence type="ECO:0000256" key="1">
    <source>
        <dbReference type="SAM" id="SignalP"/>
    </source>
</evidence>
<evidence type="ECO:0000313" key="3">
    <source>
        <dbReference type="EMBL" id="CAH1253076.1"/>
    </source>
</evidence>
<feature type="domain" description="Fibrinogen C-terminal" evidence="2">
    <location>
        <begin position="117"/>
        <end position="173"/>
    </location>
</feature>
<evidence type="ECO:0000313" key="4">
    <source>
        <dbReference type="Proteomes" id="UP000838412"/>
    </source>
</evidence>
<protein>
    <submittedName>
        <fullName evidence="3">CNTNAP1 protein</fullName>
    </submittedName>
</protein>